<feature type="compositionally biased region" description="Low complexity" evidence="1">
    <location>
        <begin position="30"/>
        <end position="50"/>
    </location>
</feature>
<comment type="caution">
    <text evidence="3">The sequence shown here is derived from an EMBL/GenBank/DDBJ whole genome shotgun (WGS) entry which is preliminary data.</text>
</comment>
<dbReference type="EMBL" id="BIFR01000001">
    <property type="protein sequence ID" value="GCE11427.1"/>
    <property type="molecule type" value="Genomic_DNA"/>
</dbReference>
<accession>A0A401ZX59</accession>
<gene>
    <name evidence="3" type="ORF">KTT_12860</name>
</gene>
<dbReference type="Proteomes" id="UP000287352">
    <property type="component" value="Unassembled WGS sequence"/>
</dbReference>
<evidence type="ECO:0000313" key="4">
    <source>
        <dbReference type="Proteomes" id="UP000287352"/>
    </source>
</evidence>
<name>A0A401ZX59_9CHLR</name>
<protein>
    <submittedName>
        <fullName evidence="3">Uncharacterized protein</fullName>
    </submittedName>
</protein>
<keyword evidence="2" id="KW-0732">Signal</keyword>
<feature type="compositionally biased region" description="Polar residues" evidence="1">
    <location>
        <begin position="51"/>
        <end position="66"/>
    </location>
</feature>
<keyword evidence="4" id="KW-1185">Reference proteome</keyword>
<feature type="chain" id="PRO_5018989351" evidence="2">
    <location>
        <begin position="29"/>
        <end position="101"/>
    </location>
</feature>
<reference evidence="4" key="1">
    <citation type="submission" date="2018-12" db="EMBL/GenBank/DDBJ databases">
        <title>Tengunoibacter tsumagoiensis gen. nov., sp. nov., Dictyobacter kobayashii sp. nov., D. alpinus sp. nov., and D. joshuensis sp. nov. and description of Dictyobacteraceae fam. nov. within the order Ktedonobacterales isolated from Tengu-no-mugimeshi.</title>
        <authorList>
            <person name="Wang C.M."/>
            <person name="Zheng Y."/>
            <person name="Sakai Y."/>
            <person name="Toyoda A."/>
            <person name="Minakuchi Y."/>
            <person name="Abe K."/>
            <person name="Yokota A."/>
            <person name="Yabe S."/>
        </authorList>
    </citation>
    <scope>NUCLEOTIDE SEQUENCE [LARGE SCALE GENOMIC DNA]</scope>
    <source>
        <strain evidence="4">Uno3</strain>
    </source>
</reference>
<feature type="signal peptide" evidence="2">
    <location>
        <begin position="1"/>
        <end position="28"/>
    </location>
</feature>
<dbReference type="AlphaFoldDB" id="A0A401ZX59"/>
<evidence type="ECO:0000256" key="1">
    <source>
        <dbReference type="SAM" id="MobiDB-lite"/>
    </source>
</evidence>
<feature type="region of interest" description="Disordered" evidence="1">
    <location>
        <begin position="30"/>
        <end position="101"/>
    </location>
</feature>
<dbReference type="RefSeq" id="WP_126579145.1">
    <property type="nucleotide sequence ID" value="NZ_BIFR01000001.1"/>
</dbReference>
<sequence>MRGFSRRMQALLVIGLLALLLCVLTACGGAASSTPTGSTNTTSQNTGSTQVTPTATSSDPATQVNDGDQKVQDILGSLDGTKNDVATATSTKNSEDENQVP</sequence>
<proteinExistence type="predicted"/>
<dbReference type="PROSITE" id="PS51257">
    <property type="entry name" value="PROKAR_LIPOPROTEIN"/>
    <property type="match status" value="1"/>
</dbReference>
<organism evidence="3 4">
    <name type="scientific">Tengunoibacter tsumagoiensis</name>
    <dbReference type="NCBI Taxonomy" id="2014871"/>
    <lineage>
        <taxon>Bacteria</taxon>
        <taxon>Bacillati</taxon>
        <taxon>Chloroflexota</taxon>
        <taxon>Ktedonobacteria</taxon>
        <taxon>Ktedonobacterales</taxon>
        <taxon>Dictyobacteraceae</taxon>
        <taxon>Tengunoibacter</taxon>
    </lineage>
</organism>
<evidence type="ECO:0000256" key="2">
    <source>
        <dbReference type="SAM" id="SignalP"/>
    </source>
</evidence>
<evidence type="ECO:0000313" key="3">
    <source>
        <dbReference type="EMBL" id="GCE11427.1"/>
    </source>
</evidence>